<proteinExistence type="predicted"/>
<organism evidence="1 2">
    <name type="scientific">Micromonospora chokoriensis</name>
    <dbReference type="NCBI Taxonomy" id="356851"/>
    <lineage>
        <taxon>Bacteria</taxon>
        <taxon>Bacillati</taxon>
        <taxon>Actinomycetota</taxon>
        <taxon>Actinomycetes</taxon>
        <taxon>Micromonosporales</taxon>
        <taxon>Micromonosporaceae</taxon>
        <taxon>Micromonospora</taxon>
    </lineage>
</organism>
<dbReference type="EMBL" id="LT607409">
    <property type="protein sequence ID" value="SCF23219.1"/>
    <property type="molecule type" value="Genomic_DNA"/>
</dbReference>
<reference evidence="2" key="1">
    <citation type="submission" date="2016-06" db="EMBL/GenBank/DDBJ databases">
        <authorList>
            <person name="Varghese N."/>
            <person name="Submissions Spin"/>
        </authorList>
    </citation>
    <scope>NUCLEOTIDE SEQUENCE [LARGE SCALE GENOMIC DNA]</scope>
    <source>
        <strain evidence="2">DSM 45160</strain>
    </source>
</reference>
<dbReference type="RefSeq" id="WP_088990204.1">
    <property type="nucleotide sequence ID" value="NZ_LT607409.1"/>
</dbReference>
<keyword evidence="2" id="KW-1185">Reference proteome</keyword>
<dbReference type="Proteomes" id="UP000198224">
    <property type="component" value="Chromosome I"/>
</dbReference>
<protein>
    <recommendedName>
        <fullName evidence="3">DNA-binding protein</fullName>
    </recommendedName>
</protein>
<evidence type="ECO:0000313" key="2">
    <source>
        <dbReference type="Proteomes" id="UP000198224"/>
    </source>
</evidence>
<evidence type="ECO:0000313" key="1">
    <source>
        <dbReference type="EMBL" id="SCF23219.1"/>
    </source>
</evidence>
<evidence type="ECO:0008006" key="3">
    <source>
        <dbReference type="Google" id="ProtNLM"/>
    </source>
</evidence>
<sequence length="1578" mass="170492">MSEALLEAGGILPDGEAQTDRDVVTARHYTHPALTGRTVVRLAGATLGEAEDLSMEFLGFSRTAEPTPVGTARRQSLGFPAWALINDPANGRHALAMVKEMARLARSAASKPGNARDGYQQLADRLGAAAPHFLPTFWEEAGRAFRAADNPRMAGGCFAEARRAEQVHGLPVDEERLRDVHLEFAFAGALTAKALTEYSRAVATRRPATEAYELVRTLAIRRVAGGLPPYAGMAEDLRRLAKAAGVDVEEQAEEVIRQLLAFPAMVRSSEAVWKAYRRSLLRLAKRDPAVRARLAEILPEPPGWSTDVTDFWLELLDATGTLDLLGDGAATMSAARWLERLMALRERGSRRRCERLVRVVADLVPRLRAEGRPVTLWNDFAHRADLDVLDVCLAGGVPVVIDTDSAAFTVSAWVRDAGPGRRDLRAVAADPRCRVLLARGTADALSELHDSQGSGPLPARLITETLGAAGLREVLAELLVERAARVSEGTVIGLDEALSQLAAVWSPAGVALAPGAFTALAKVDVPGVLARSLRAGLVAELSWPAYEQVAEDKLGRRFGDAWPQLVVHDNRTAHVVDVDDDVPTSEHIFRYPPSDSPHARYPHAETSCRLVNGQLLVTWHSTGGRSAGYWSADPEELIEPGESTAHALWGRRSIPLPLPDGATTTGSRPWHAGDTRSPAATYPVAGDGVSFWRCEQPTDPMDRERRWREYDPATGEGGRYSLPAFFAADLPPGATLLADLCELRPAPAQFASSPLGWRDGLVGWRVTRLSDGTQVGEGVDGRRVSWHPSAVRASRHPFHSDALVAGLRLPGSDVVLPVTGRPHHRAELELTVWSADGREPVDRCRPSRHVPPLAWWHALAPRDVPGSARLRRLDAADAARLMAVDDTVTTSTEINAVALALVTEVLTEVTDPVLRTAVADKVVRAVRLRRRLEGVPQLVATEPVDEGTADAVADDLLRTAWSGLLPAERFTYYSGRAQTRREILRQITAVADVLAAATVEDVPQATPTWVDALGGLGALALRAAAPATGEQERSALAQVLSTLAGTVLADPAQAVRVLTAAWDEAPPENHRVVQRDGAQVTVLLPENSPIWYAGRGRQFRRTAVQWAADGRFTPPPGATVEAETVAAGWRGADRIRAFCRLLAEQGPAPWRAECVDDLVRRTGMTRAEAALLLAGLPGIDDWQANFLTPDQRRILGVNSTQARTARDALKSLSYGHRIALVDAAMPQDPADLWRTGPDVDRLATAWLALRGARVVIGEQLLADATRVLPTNRAADILQTIADPAPGSWLTTDGESQPGDWGRLETTATSGTPFDGNHLYGCTVALLWLAYQLPWGDPMRDALPRALELLRQRLRNPRLLIGAGRHDADEPPQVGPALVTGAAVGNVVVHHLAPARLSGPQDPAISFIFGPVTDTLRLVLSPDIAATLATPDGASGDHRDPRVSAPDLVDTVAAHTGLDRDSAGYYLQLLALPNPTDVNVRTWNAWKPATLKHAQAALLDSGLVVAGKRERAGRGVFLPGGWLAAKNPTPPMETWKQPLYLFLNGLTLVNRTMPELFRAVWDRVSAGDKPRYLDLQEKA</sequence>
<accession>A0A1C4YR40</accession>
<name>A0A1C4YR40_9ACTN</name>
<gene>
    <name evidence="1" type="ORF">GA0070612_5120</name>
</gene>